<feature type="domain" description="SKICH" evidence="7">
    <location>
        <begin position="26"/>
        <end position="127"/>
    </location>
</feature>
<evidence type="ECO:0000256" key="2">
    <source>
        <dbReference type="ARBA" id="ARBA00022771"/>
    </source>
</evidence>
<protein>
    <submittedName>
        <fullName evidence="9">Uncharacterized protein</fullName>
    </submittedName>
</protein>
<dbReference type="GO" id="GO:0008270">
    <property type="term" value="F:zinc ion binding"/>
    <property type="evidence" value="ECO:0007669"/>
    <property type="project" value="UniProtKB-KW"/>
</dbReference>
<evidence type="ECO:0000259" key="8">
    <source>
        <dbReference type="Pfam" id="PF18112"/>
    </source>
</evidence>
<evidence type="ECO:0000256" key="4">
    <source>
        <dbReference type="ARBA" id="ARBA00023054"/>
    </source>
</evidence>
<evidence type="ECO:0000256" key="1">
    <source>
        <dbReference type="ARBA" id="ARBA00022723"/>
    </source>
</evidence>
<feature type="region of interest" description="Disordered" evidence="6">
    <location>
        <begin position="597"/>
        <end position="621"/>
    </location>
</feature>
<reference evidence="9" key="2">
    <citation type="submission" date="2015-02" db="UniProtKB">
        <authorList>
            <consortium name="EnsemblMetazoa"/>
        </authorList>
    </citation>
    <scope>IDENTIFICATION</scope>
</reference>
<feature type="compositionally biased region" description="Low complexity" evidence="6">
    <location>
        <begin position="637"/>
        <end position="650"/>
    </location>
</feature>
<dbReference type="InterPro" id="IPR041611">
    <property type="entry name" value="SKICH"/>
</dbReference>
<evidence type="ECO:0000256" key="3">
    <source>
        <dbReference type="ARBA" id="ARBA00022833"/>
    </source>
</evidence>
<dbReference type="Proteomes" id="UP000014500">
    <property type="component" value="Unassembled WGS sequence"/>
</dbReference>
<dbReference type="InterPro" id="IPR041641">
    <property type="entry name" value="CALCOCO1/2_Zn_UBZ1"/>
</dbReference>
<keyword evidence="4 5" id="KW-0175">Coiled coil</keyword>
<dbReference type="OMA" id="ERWREQC"/>
<sequence length="849" mass="97830">MSHAADHKLTMELSSSGLTKSEYDKVIFHEIAESYSTDADVECRYTLTPTIIPTKGDRVALFKIGWEDTHQYVTHSWVSPINEKERTAELTILFKAQDLPKDDGEFYQFCYITAEGYVRGASIPFRFRRPTNDELVEVQDNDSDLLIIRTRTAVIEERLRDVAFKNSCLLKEKCGLEHELRARENVCATLEMKLKDFEVELERSRDEKKKTSCIIQERQDLMLQMREAKSTNARQNADLKKTLVQNEAYIKELRDTVKVLTEQKDELSKKWTNEIQESNNLKKQHNESEIRLKAFMVKSEQLGKELSIQREIATRLQQQIKSLETSLRDEQKKSLDLKDKLITTELDAKQAIAQLADTEHMLAAMEKSKQLAAEELMAFGDFKTNMLNELERKQTEHKSIISRFKLLEAEHKEMLTGNVKKEKVVEKEFQELSEKYLSLKESSEKALRSEQKRSAEYELNLRALIDDLTLRLKTGASEYQKKYIECLKLEKKLGKLRRKYKTIQEKLQLNIKEEKIKNEVMNVADESDADEPESDAHNKIKFDFLTEIVDQKDFLISQLNTEIKKLKKQLEQSDHKVDNKLLATPVKLTNDCKNVHLESSSYNSDDKNIPNNGPQQSHPARVQSFSTISPYPFPTINPSLSASSSNPSLNETNNAIPKPIPNTDIPYYPYPYPVYPFPTNPFLSQPDTAAPKLVSSSALPDRHLSHITDVNVMDHDGVKCEAKKILPAPMKPEMTAKARVAAIAAMTRRMIEGPLVELDQLRRPRETNNTRHVLTIDLRSREDLTAGADEVICPMCHLVYYPPYDIRDLEKHINTHFALECPMCSKTYDSQDQAQYERHVQAHFSEDKK</sequence>
<organism evidence="9 10">
    <name type="scientific">Strigamia maritima</name>
    <name type="common">European centipede</name>
    <name type="synonym">Geophilus maritimus</name>
    <dbReference type="NCBI Taxonomy" id="126957"/>
    <lineage>
        <taxon>Eukaryota</taxon>
        <taxon>Metazoa</taxon>
        <taxon>Ecdysozoa</taxon>
        <taxon>Arthropoda</taxon>
        <taxon>Myriapoda</taxon>
        <taxon>Chilopoda</taxon>
        <taxon>Pleurostigmophora</taxon>
        <taxon>Geophilomorpha</taxon>
        <taxon>Linotaeniidae</taxon>
        <taxon>Strigamia</taxon>
    </lineage>
</organism>
<dbReference type="HOGENOM" id="CLU_312904_0_0_1"/>
<evidence type="ECO:0000313" key="9">
    <source>
        <dbReference type="EnsemblMetazoa" id="SMAR005273-PA"/>
    </source>
</evidence>
<feature type="coiled-coil region" evidence="5">
    <location>
        <begin position="440"/>
        <end position="506"/>
    </location>
</feature>
<accession>T1IVS2</accession>
<keyword evidence="3" id="KW-0862">Zinc</keyword>
<evidence type="ECO:0000256" key="5">
    <source>
        <dbReference type="SAM" id="Coils"/>
    </source>
</evidence>
<feature type="coiled-coil region" evidence="5">
    <location>
        <begin position="549"/>
        <end position="576"/>
    </location>
</feature>
<dbReference type="eggNOG" id="ENOG502QQ1D">
    <property type="taxonomic scope" value="Eukaryota"/>
</dbReference>
<dbReference type="Pfam" id="PF18112">
    <property type="entry name" value="Zn-C2H2_12"/>
    <property type="match status" value="1"/>
</dbReference>
<evidence type="ECO:0000256" key="6">
    <source>
        <dbReference type="SAM" id="MobiDB-lite"/>
    </source>
</evidence>
<keyword evidence="2" id="KW-0863">Zinc-finger</keyword>
<feature type="coiled-coil region" evidence="5">
    <location>
        <begin position="313"/>
        <end position="368"/>
    </location>
</feature>
<dbReference type="PANTHER" id="PTHR31915">
    <property type="entry name" value="SKICH DOMAIN-CONTAINING PROTEIN"/>
    <property type="match status" value="1"/>
</dbReference>
<evidence type="ECO:0000259" key="7">
    <source>
        <dbReference type="Pfam" id="PF17751"/>
    </source>
</evidence>
<dbReference type="EMBL" id="JH431593">
    <property type="status" value="NOT_ANNOTATED_CDS"/>
    <property type="molecule type" value="Genomic_DNA"/>
</dbReference>
<keyword evidence="10" id="KW-1185">Reference proteome</keyword>
<reference evidence="10" key="1">
    <citation type="submission" date="2011-05" db="EMBL/GenBank/DDBJ databases">
        <authorList>
            <person name="Richards S.R."/>
            <person name="Qu J."/>
            <person name="Jiang H."/>
            <person name="Jhangiani S.N."/>
            <person name="Agravi P."/>
            <person name="Goodspeed R."/>
            <person name="Gross S."/>
            <person name="Mandapat C."/>
            <person name="Jackson L."/>
            <person name="Mathew T."/>
            <person name="Pu L."/>
            <person name="Thornton R."/>
            <person name="Saada N."/>
            <person name="Wilczek-Boney K.B."/>
            <person name="Lee S."/>
            <person name="Kovar C."/>
            <person name="Wu Y."/>
            <person name="Scherer S.E."/>
            <person name="Worley K.C."/>
            <person name="Muzny D.M."/>
            <person name="Gibbs R."/>
        </authorList>
    </citation>
    <scope>NUCLEOTIDE SEQUENCE</scope>
    <source>
        <strain evidence="10">Brora</strain>
    </source>
</reference>
<name>T1IVS2_STRMM</name>
<dbReference type="EnsemblMetazoa" id="SMAR005273-RA">
    <property type="protein sequence ID" value="SMAR005273-PA"/>
    <property type="gene ID" value="SMAR005273"/>
</dbReference>
<dbReference type="Pfam" id="PF17751">
    <property type="entry name" value="SKICH"/>
    <property type="match status" value="1"/>
</dbReference>
<dbReference type="PhylomeDB" id="T1IVS2"/>
<dbReference type="STRING" id="126957.T1IVS2"/>
<dbReference type="Gene3D" id="2.60.40.2840">
    <property type="match status" value="1"/>
</dbReference>
<evidence type="ECO:0000313" key="10">
    <source>
        <dbReference type="Proteomes" id="UP000014500"/>
    </source>
</evidence>
<proteinExistence type="predicted"/>
<dbReference type="InterPro" id="IPR051002">
    <property type="entry name" value="UBA_autophagy_assoc_protein"/>
</dbReference>
<dbReference type="Gene3D" id="6.20.250.40">
    <property type="match status" value="1"/>
</dbReference>
<feature type="domain" description="UBZ1-type" evidence="8">
    <location>
        <begin position="820"/>
        <end position="844"/>
    </location>
</feature>
<feature type="region of interest" description="Disordered" evidence="6">
    <location>
        <begin position="636"/>
        <end position="657"/>
    </location>
</feature>
<dbReference type="AlphaFoldDB" id="T1IVS2"/>
<dbReference type="PANTHER" id="PTHR31915:SF6">
    <property type="entry name" value="SKICH DOMAIN-CONTAINING PROTEIN"/>
    <property type="match status" value="1"/>
</dbReference>
<keyword evidence="1" id="KW-0479">Metal-binding</keyword>